<gene>
    <name evidence="2" type="ORF">KC729_20980</name>
</gene>
<evidence type="ECO:0000313" key="3">
    <source>
        <dbReference type="Proteomes" id="UP000697710"/>
    </source>
</evidence>
<protein>
    <submittedName>
        <fullName evidence="2">Uncharacterized protein</fullName>
    </submittedName>
</protein>
<comment type="caution">
    <text evidence="2">The sequence shown here is derived from an EMBL/GenBank/DDBJ whole genome shotgun (WGS) entry which is preliminary data.</text>
</comment>
<feature type="region of interest" description="Disordered" evidence="1">
    <location>
        <begin position="1"/>
        <end position="21"/>
    </location>
</feature>
<reference evidence="2" key="2">
    <citation type="journal article" date="2021" name="Microbiome">
        <title>Successional dynamics and alternative stable states in a saline activated sludge microbial community over 9 years.</title>
        <authorList>
            <person name="Wang Y."/>
            <person name="Ye J."/>
            <person name="Ju F."/>
            <person name="Liu L."/>
            <person name="Boyd J.A."/>
            <person name="Deng Y."/>
            <person name="Parks D.H."/>
            <person name="Jiang X."/>
            <person name="Yin X."/>
            <person name="Woodcroft B.J."/>
            <person name="Tyson G.W."/>
            <person name="Hugenholtz P."/>
            <person name="Polz M.F."/>
            <person name="Zhang T."/>
        </authorList>
    </citation>
    <scope>NUCLEOTIDE SEQUENCE</scope>
    <source>
        <strain evidence="2">HKST-UBA01</strain>
    </source>
</reference>
<proteinExistence type="predicted"/>
<dbReference type="SUPFAM" id="SSF63829">
    <property type="entry name" value="Calcium-dependent phosphotriesterase"/>
    <property type="match status" value="1"/>
</dbReference>
<dbReference type="Proteomes" id="UP000697710">
    <property type="component" value="Unassembled WGS sequence"/>
</dbReference>
<name>A0A956M3S0_UNCEI</name>
<sequence>MRFAIPAAGSSGATPATGSNRPRRVRVTFVRARRVVAFVGSRGVATFIRAFRIVMFLAGVCVGVASAAGAAPVDPPANSGSVAEWSDPPALFAAGDSLWVLTHEGTKSSEPSARNTASITVVGRPLAAPAVCATSLPGSRAVLGTLTGVWVGSTDIAAPMQRFLPGSPIRALAVASPERVVALVGDPGPPRDPCEIVLLDCAQGTTIHVADALPTATDLAASMDSTIWVSAAIGRTLQRFTPGFRGWSADSVSVPVQREAPQWSLRLVGTSPSLGPLLLEQGRGTNPSLITMRPVRS</sequence>
<feature type="compositionally biased region" description="Low complexity" evidence="1">
    <location>
        <begin position="1"/>
        <end position="19"/>
    </location>
</feature>
<accession>A0A956M3S0</accession>
<evidence type="ECO:0000256" key="1">
    <source>
        <dbReference type="SAM" id="MobiDB-lite"/>
    </source>
</evidence>
<feature type="non-terminal residue" evidence="2">
    <location>
        <position position="297"/>
    </location>
</feature>
<evidence type="ECO:0000313" key="2">
    <source>
        <dbReference type="EMBL" id="MCA9730172.1"/>
    </source>
</evidence>
<reference evidence="2" key="1">
    <citation type="submission" date="2020-04" db="EMBL/GenBank/DDBJ databases">
        <authorList>
            <person name="Zhang T."/>
        </authorList>
    </citation>
    <scope>NUCLEOTIDE SEQUENCE</scope>
    <source>
        <strain evidence="2">HKST-UBA01</strain>
    </source>
</reference>
<organism evidence="2 3">
    <name type="scientific">Eiseniibacteriota bacterium</name>
    <dbReference type="NCBI Taxonomy" id="2212470"/>
    <lineage>
        <taxon>Bacteria</taxon>
        <taxon>Candidatus Eiseniibacteriota</taxon>
    </lineage>
</organism>
<dbReference type="AlphaFoldDB" id="A0A956M3S0"/>
<dbReference type="EMBL" id="JAGQHR010001026">
    <property type="protein sequence ID" value="MCA9730172.1"/>
    <property type="molecule type" value="Genomic_DNA"/>
</dbReference>